<name>A0A1V1NUS8_9BACT</name>
<proteinExistence type="predicted"/>
<evidence type="ECO:0000313" key="2">
    <source>
        <dbReference type="Proteomes" id="UP000189670"/>
    </source>
</evidence>
<dbReference type="AlphaFoldDB" id="A0A1V1NUS8"/>
<accession>A0A1V1NUS8</accession>
<dbReference type="EMBL" id="ATBP01002077">
    <property type="protein sequence ID" value="ETR66314.1"/>
    <property type="molecule type" value="Genomic_DNA"/>
</dbReference>
<reference evidence="2" key="1">
    <citation type="submission" date="2012-11" db="EMBL/GenBank/DDBJ databases">
        <authorList>
            <person name="Lucero-Rivera Y.E."/>
            <person name="Tovar-Ramirez D."/>
        </authorList>
    </citation>
    <scope>NUCLEOTIDE SEQUENCE [LARGE SCALE GENOMIC DNA]</scope>
    <source>
        <strain evidence="2">Araruama</strain>
    </source>
</reference>
<feature type="non-terminal residue" evidence="1">
    <location>
        <position position="1"/>
    </location>
</feature>
<dbReference type="Proteomes" id="UP000189670">
    <property type="component" value="Unassembled WGS sequence"/>
</dbReference>
<dbReference type="InterPro" id="IPR038475">
    <property type="entry name" value="RecG_C_sf"/>
</dbReference>
<organism evidence="1 2">
    <name type="scientific">Candidatus Magnetoglobus multicellularis str. Araruama</name>
    <dbReference type="NCBI Taxonomy" id="890399"/>
    <lineage>
        <taxon>Bacteria</taxon>
        <taxon>Pseudomonadati</taxon>
        <taxon>Thermodesulfobacteriota</taxon>
        <taxon>Desulfobacteria</taxon>
        <taxon>Desulfobacterales</taxon>
        <taxon>Desulfobacteraceae</taxon>
        <taxon>Candidatus Magnetoglobus</taxon>
    </lineage>
</organism>
<sequence>RKKHLADPFYLEGIERRSLRHIIFREVASNMLIHREYASGATSRLIIEYGRVVTDNPCRPHGFGLINPITAVPFHCSLKIHCS</sequence>
<evidence type="ECO:0000313" key="1">
    <source>
        <dbReference type="EMBL" id="ETR66314.1"/>
    </source>
</evidence>
<protein>
    <recommendedName>
        <fullName evidence="3">ATP-dependent DNA helicase RecG C-terminal domain-containing protein</fullName>
    </recommendedName>
</protein>
<dbReference type="Gene3D" id="3.30.565.60">
    <property type="match status" value="1"/>
</dbReference>
<comment type="caution">
    <text evidence="1">The sequence shown here is derived from an EMBL/GenBank/DDBJ whole genome shotgun (WGS) entry which is preliminary data.</text>
</comment>
<evidence type="ECO:0008006" key="3">
    <source>
        <dbReference type="Google" id="ProtNLM"/>
    </source>
</evidence>
<gene>
    <name evidence="1" type="ORF">OMM_12957</name>
</gene>